<reference evidence="2" key="1">
    <citation type="submission" date="2015-11" db="EMBL/GenBank/DDBJ databases">
        <authorList>
            <person name="Seth-Smith H.M.B."/>
        </authorList>
    </citation>
    <scope>NUCLEOTIDE SEQUENCE [LARGE SCALE GENOMIC DNA]</scope>
    <source>
        <strain evidence="2">2013Ark11</strain>
    </source>
</reference>
<feature type="non-terminal residue" evidence="1">
    <location>
        <position position="1"/>
    </location>
</feature>
<sequence length="337" mass="38383">TGKERFMVPLYDGHDQHFVGTLNYNNTKIALIKSTTPARSKRDLHDTHKPQPIKLHLVDPMPQNQKTHDMETTQLPQLQELFKEDEIWDFDFNPLLNLITVRLSPGILVGLQMSLNPIGEWHKSMQLLGVGSEIWEGLQKNEAPENYIKKKLESLFLKYGTPKQRFFPVTAPETSNATEGSTQSVMWCDTINVQIFKIDWSLVKADSPIGETVLEKTPRVYQVIGYSQEERQLLYATALAKNTPLDLLASIPIGDNKENSNKALKFFSLQDMGNKRFLGKLWQSDEGKILYKIPPLPGIDHLMLLPQNKREDETPAVELTVPKEAMEYLTSITLVTN</sequence>
<evidence type="ECO:0000313" key="1">
    <source>
        <dbReference type="EMBL" id="CUT18425.1"/>
    </source>
</evidence>
<protein>
    <submittedName>
        <fullName evidence="1">Uncharacterized protein</fullName>
    </submittedName>
</protein>
<name>A0A0S4M3R8_9BURK</name>
<gene>
    <name evidence="1" type="ORF">Ark11_1634</name>
</gene>
<organism evidence="1 2">
    <name type="scientific">Candidatus Ichthyocystis hellenicum</name>
    <dbReference type="NCBI Taxonomy" id="1561003"/>
    <lineage>
        <taxon>Bacteria</taxon>
        <taxon>Pseudomonadati</taxon>
        <taxon>Pseudomonadota</taxon>
        <taxon>Betaproteobacteria</taxon>
        <taxon>Burkholderiales</taxon>
        <taxon>Candidatus Ichthyocystis</taxon>
    </lineage>
</organism>
<dbReference type="Proteomes" id="UP000198651">
    <property type="component" value="Chromosome I"/>
</dbReference>
<evidence type="ECO:0000313" key="2">
    <source>
        <dbReference type="Proteomes" id="UP000198651"/>
    </source>
</evidence>
<feature type="non-terminal residue" evidence="1">
    <location>
        <position position="337"/>
    </location>
</feature>
<keyword evidence="2" id="KW-1185">Reference proteome</keyword>
<proteinExistence type="predicted"/>
<dbReference type="AlphaFoldDB" id="A0A0S4M3R8"/>
<dbReference type="EMBL" id="LN906597">
    <property type="protein sequence ID" value="CUT18425.1"/>
    <property type="molecule type" value="Genomic_DNA"/>
</dbReference>
<accession>A0A0S4M3R8</accession>